<sequence length="73" mass="7636">MQHSSAYASRSHLPPILTPSIRILTSPPPPAGLFIAIVAVLASGSSSSRPTPSPSCRLLQPVTHVRKEPAVPC</sequence>
<gene>
    <name evidence="1" type="ORF">I7I52_04809</name>
</gene>
<dbReference type="VEuPathDB" id="FungiDB:I7I52_04809"/>
<name>A0A8H7YNU3_AJECA</name>
<accession>A0A8H7YNU3</accession>
<comment type="caution">
    <text evidence="1">The sequence shown here is derived from an EMBL/GenBank/DDBJ whole genome shotgun (WGS) entry which is preliminary data.</text>
</comment>
<evidence type="ECO:0000313" key="2">
    <source>
        <dbReference type="Proteomes" id="UP000670092"/>
    </source>
</evidence>
<protein>
    <submittedName>
        <fullName evidence="1">Uncharacterized protein</fullName>
    </submittedName>
</protein>
<organism evidence="1 2">
    <name type="scientific">Ajellomyces capsulatus</name>
    <name type="common">Darling's disease fungus</name>
    <name type="synonym">Histoplasma capsulatum</name>
    <dbReference type="NCBI Taxonomy" id="5037"/>
    <lineage>
        <taxon>Eukaryota</taxon>
        <taxon>Fungi</taxon>
        <taxon>Dikarya</taxon>
        <taxon>Ascomycota</taxon>
        <taxon>Pezizomycotina</taxon>
        <taxon>Eurotiomycetes</taxon>
        <taxon>Eurotiomycetidae</taxon>
        <taxon>Onygenales</taxon>
        <taxon>Ajellomycetaceae</taxon>
        <taxon>Histoplasma</taxon>
    </lineage>
</organism>
<proteinExistence type="predicted"/>
<dbReference type="AlphaFoldDB" id="A0A8H7YNU3"/>
<evidence type="ECO:0000313" key="1">
    <source>
        <dbReference type="EMBL" id="KAG5293483.1"/>
    </source>
</evidence>
<dbReference type="Proteomes" id="UP000670092">
    <property type="component" value="Unassembled WGS sequence"/>
</dbReference>
<dbReference type="EMBL" id="JAEVHI010000004">
    <property type="protein sequence ID" value="KAG5293483.1"/>
    <property type="molecule type" value="Genomic_DNA"/>
</dbReference>
<reference evidence="1 2" key="1">
    <citation type="submission" date="2021-01" db="EMBL/GenBank/DDBJ databases">
        <title>Chromosome-level genome assembly of a human fungal pathogen reveals clustering of transcriptionally co-regulated genes.</title>
        <authorList>
            <person name="Voorhies M."/>
            <person name="Cohen S."/>
            <person name="Shea T.P."/>
            <person name="Petrus S."/>
            <person name="Munoz J.F."/>
            <person name="Poplawski S."/>
            <person name="Goldman W.E."/>
            <person name="Michael T."/>
            <person name="Cuomo C.A."/>
            <person name="Sil A."/>
            <person name="Beyhan S."/>
        </authorList>
    </citation>
    <scope>NUCLEOTIDE SEQUENCE [LARGE SCALE GENOMIC DNA]</scope>
    <source>
        <strain evidence="1 2">G184AR</strain>
    </source>
</reference>